<feature type="binding site" evidence="8">
    <location>
        <position position="107"/>
    </location>
    <ligand>
        <name>[4Fe-4S] cluster</name>
        <dbReference type="ChEBI" id="CHEBI:49883"/>
        <note>4Fe-4S-S-AdoMet</note>
    </ligand>
</feature>
<evidence type="ECO:0000256" key="2">
    <source>
        <dbReference type="ARBA" id="ARBA00022485"/>
    </source>
</evidence>
<evidence type="ECO:0000256" key="8">
    <source>
        <dbReference type="PIRSR" id="PIRSR004911-1"/>
    </source>
</evidence>
<keyword evidence="5" id="KW-0663">Pyridoxal phosphate</keyword>
<keyword evidence="6" id="KW-0408">Iron</keyword>
<dbReference type="InterPro" id="IPR013785">
    <property type="entry name" value="Aldolase_TIM"/>
</dbReference>
<keyword evidence="3" id="KW-0949">S-adenosyl-L-methionine</keyword>
<dbReference type="AlphaFoldDB" id="A0A9D2T639"/>
<evidence type="ECO:0000313" key="11">
    <source>
        <dbReference type="Proteomes" id="UP000823883"/>
    </source>
</evidence>
<dbReference type="InterPro" id="IPR003739">
    <property type="entry name" value="Lys_aminomutase/Glu_NH3_mut"/>
</dbReference>
<dbReference type="PROSITE" id="PS51918">
    <property type="entry name" value="RADICAL_SAM"/>
    <property type="match status" value="1"/>
</dbReference>
<evidence type="ECO:0000256" key="1">
    <source>
        <dbReference type="ARBA" id="ARBA00001933"/>
    </source>
</evidence>
<proteinExistence type="predicted"/>
<dbReference type="GO" id="GO:0051539">
    <property type="term" value="F:4 iron, 4 sulfur cluster binding"/>
    <property type="evidence" value="ECO:0007669"/>
    <property type="project" value="UniProtKB-KW"/>
</dbReference>
<dbReference type="SFLD" id="SFLDG01070">
    <property type="entry name" value="PLP-dependent"/>
    <property type="match status" value="1"/>
</dbReference>
<dbReference type="GO" id="GO:0046872">
    <property type="term" value="F:metal ion binding"/>
    <property type="evidence" value="ECO:0007669"/>
    <property type="project" value="UniProtKB-KW"/>
</dbReference>
<dbReference type="SFLD" id="SFLDS00029">
    <property type="entry name" value="Radical_SAM"/>
    <property type="match status" value="1"/>
</dbReference>
<feature type="binding site" evidence="8">
    <location>
        <position position="111"/>
    </location>
    <ligand>
        <name>[4Fe-4S] cluster</name>
        <dbReference type="ChEBI" id="CHEBI:49883"/>
        <note>4Fe-4S-S-AdoMet</note>
    </ligand>
</feature>
<organism evidence="10 11">
    <name type="scientific">Candidatus Lachnoclostridium pullistercoris</name>
    <dbReference type="NCBI Taxonomy" id="2838632"/>
    <lineage>
        <taxon>Bacteria</taxon>
        <taxon>Bacillati</taxon>
        <taxon>Bacillota</taxon>
        <taxon>Clostridia</taxon>
        <taxon>Lachnospirales</taxon>
        <taxon>Lachnospiraceae</taxon>
    </lineage>
</organism>
<keyword evidence="2 8" id="KW-0004">4Fe-4S</keyword>
<reference evidence="10" key="2">
    <citation type="submission" date="2021-04" db="EMBL/GenBank/DDBJ databases">
        <authorList>
            <person name="Gilroy R."/>
        </authorList>
    </citation>
    <scope>NUCLEOTIDE SEQUENCE</scope>
    <source>
        <strain evidence="10">CHK183-5548</strain>
    </source>
</reference>
<dbReference type="CDD" id="cd01335">
    <property type="entry name" value="Radical_SAM"/>
    <property type="match status" value="1"/>
</dbReference>
<evidence type="ECO:0000256" key="4">
    <source>
        <dbReference type="ARBA" id="ARBA00022723"/>
    </source>
</evidence>
<evidence type="ECO:0000256" key="3">
    <source>
        <dbReference type="ARBA" id="ARBA00022691"/>
    </source>
</evidence>
<keyword evidence="4 8" id="KW-0479">Metal-binding</keyword>
<dbReference type="NCBIfam" id="TIGR00238">
    <property type="entry name" value="KamA family radical SAM protein"/>
    <property type="match status" value="1"/>
</dbReference>
<evidence type="ECO:0000259" key="9">
    <source>
        <dbReference type="PROSITE" id="PS51918"/>
    </source>
</evidence>
<dbReference type="PANTHER" id="PTHR30538">
    <property type="entry name" value="LYSINE 2,3-AMINOMUTASE-RELATED"/>
    <property type="match status" value="1"/>
</dbReference>
<dbReference type="EMBL" id="DWWL01000007">
    <property type="protein sequence ID" value="HJC46756.1"/>
    <property type="molecule type" value="Genomic_DNA"/>
</dbReference>
<evidence type="ECO:0000313" key="10">
    <source>
        <dbReference type="EMBL" id="HJC46756.1"/>
    </source>
</evidence>
<protein>
    <submittedName>
        <fullName evidence="10">KamA family radical SAM protein</fullName>
    </submittedName>
</protein>
<dbReference type="InterPro" id="IPR007197">
    <property type="entry name" value="rSAM"/>
</dbReference>
<evidence type="ECO:0000256" key="6">
    <source>
        <dbReference type="ARBA" id="ARBA00023004"/>
    </source>
</evidence>
<dbReference type="InterPro" id="IPR058240">
    <property type="entry name" value="rSAM_sf"/>
</dbReference>
<evidence type="ECO:0000256" key="5">
    <source>
        <dbReference type="ARBA" id="ARBA00022898"/>
    </source>
</evidence>
<dbReference type="Gene3D" id="3.20.20.70">
    <property type="entry name" value="Aldolase class I"/>
    <property type="match status" value="1"/>
</dbReference>
<dbReference type="PIRSF" id="PIRSF004911">
    <property type="entry name" value="DUF160"/>
    <property type="match status" value="1"/>
</dbReference>
<dbReference type="SUPFAM" id="SSF102114">
    <property type="entry name" value="Radical SAM enzymes"/>
    <property type="match status" value="1"/>
</dbReference>
<gene>
    <name evidence="10" type="ORF">IAA04_01735</name>
</gene>
<reference evidence="10" key="1">
    <citation type="journal article" date="2021" name="PeerJ">
        <title>Extensive microbial diversity within the chicken gut microbiome revealed by metagenomics and culture.</title>
        <authorList>
            <person name="Gilroy R."/>
            <person name="Ravi A."/>
            <person name="Getino M."/>
            <person name="Pursley I."/>
            <person name="Horton D.L."/>
            <person name="Alikhan N.F."/>
            <person name="Baker D."/>
            <person name="Gharbi K."/>
            <person name="Hall N."/>
            <person name="Watson M."/>
            <person name="Adriaenssens E.M."/>
            <person name="Foster-Nyarko E."/>
            <person name="Jarju S."/>
            <person name="Secka A."/>
            <person name="Antonio M."/>
            <person name="Oren A."/>
            <person name="Chaudhuri R.R."/>
            <person name="La Ragione R."/>
            <person name="Hildebrand F."/>
            <person name="Pallen M.J."/>
        </authorList>
    </citation>
    <scope>NUCLEOTIDE SEQUENCE</scope>
    <source>
        <strain evidence="10">CHK183-5548</strain>
    </source>
</reference>
<sequence>MKLWQEYVRDSVRDVGRLKELLHLGEEETEKLETIAARYPVCVNPYYLGLIDPEDKQDPIRKMSVPDFLEFSEGGSADTSGESENTVIQGMQHKYRQTVLILSTDVCAMYCRHCFRKRMVGLSSEETAVHIPKMAEYVRSHPEINNVLVSGGDAFMNSNAVIEEYLRSFGEIPTVDFIRFGTRTPVTLPQRITGDDGELPELLKRYGRKKTVIVVTQFNHPREITEEALEAVNLLWECGCVVRNQTVLLKGVNDRPEVLAELMNRLTANRVLPYYVFQCRPVEGVKNQFQVPLARGVEIVDRAKAAMNGQSKAFRYVMSHPTGKIEILGQRGERMLFKYHQAKYEKDQGRIFEKQIGEGQCWLGEI</sequence>
<keyword evidence="7 8" id="KW-0411">Iron-sulfur</keyword>
<accession>A0A9D2T639</accession>
<dbReference type="Pfam" id="PF04055">
    <property type="entry name" value="Radical_SAM"/>
    <property type="match status" value="1"/>
</dbReference>
<comment type="caution">
    <text evidence="10">The sequence shown here is derived from an EMBL/GenBank/DDBJ whole genome shotgun (WGS) entry which is preliminary data.</text>
</comment>
<evidence type="ECO:0000256" key="7">
    <source>
        <dbReference type="ARBA" id="ARBA00023014"/>
    </source>
</evidence>
<dbReference type="Proteomes" id="UP000823883">
    <property type="component" value="Unassembled WGS sequence"/>
</dbReference>
<dbReference type="PANTHER" id="PTHR30538:SF0">
    <property type="entry name" value="L-LYSINE 2,3-AMINOMUTASE AQ_1632-RELATED"/>
    <property type="match status" value="1"/>
</dbReference>
<name>A0A9D2T639_9FIRM</name>
<dbReference type="GO" id="GO:0003824">
    <property type="term" value="F:catalytic activity"/>
    <property type="evidence" value="ECO:0007669"/>
    <property type="project" value="InterPro"/>
</dbReference>
<feature type="binding site" evidence="8">
    <location>
        <position position="114"/>
    </location>
    <ligand>
        <name>[4Fe-4S] cluster</name>
        <dbReference type="ChEBI" id="CHEBI:49883"/>
        <note>4Fe-4S-S-AdoMet</note>
    </ligand>
</feature>
<comment type="cofactor">
    <cofactor evidence="1">
        <name>pyridoxal 5'-phosphate</name>
        <dbReference type="ChEBI" id="CHEBI:597326"/>
    </cofactor>
</comment>
<feature type="domain" description="Radical SAM core" evidence="9">
    <location>
        <begin position="93"/>
        <end position="310"/>
    </location>
</feature>